<dbReference type="RefSeq" id="WP_191699369.1">
    <property type="nucleotide sequence ID" value="NZ_JACSPZ010000002.1"/>
</dbReference>
<gene>
    <name evidence="1" type="ORF">H9635_06690</name>
</gene>
<dbReference type="EMBL" id="JACSPZ010000002">
    <property type="protein sequence ID" value="MBD8036425.1"/>
    <property type="molecule type" value="Genomic_DNA"/>
</dbReference>
<dbReference type="GO" id="GO:0016740">
    <property type="term" value="F:transferase activity"/>
    <property type="evidence" value="ECO:0007669"/>
    <property type="project" value="UniProtKB-KW"/>
</dbReference>
<dbReference type="Pfam" id="PF02515">
    <property type="entry name" value="CoA_transf_3"/>
    <property type="match status" value="1"/>
</dbReference>
<dbReference type="Proteomes" id="UP000619101">
    <property type="component" value="Unassembled WGS sequence"/>
</dbReference>
<dbReference type="Gene3D" id="3.30.1540.10">
    <property type="entry name" value="formyl-coa transferase, domain 3"/>
    <property type="match status" value="1"/>
</dbReference>
<proteinExistence type="predicted"/>
<name>A0ABR8XWX5_9BACL</name>
<sequence length="367" mass="40633">MLLQGLKILDFSSMLPGPFATMMLADLGAEVLHVTKPAEDGKQWDKDDYLQRSKKSIAVDLKSPEIIASLKELVKEYDIVVEQFRPGVMTRLGLGYEVLKEVNPRIIYCSITGYGQTGPYRDRAGHDINYVSMSGIQGYSGTKEGGPANLGIQVADLAGGSLHAVIGILSSVIYRNRTGIGQHLDISMTDCALTLNALFAQDYLVQGKPLQREELLLNGGSFYGYYETMDGRHISVGSLEPKFRKQLCEAIDRPDLLPLAMSFKPADDGKLKEQLQQVFLQKTFNEWQTIFTQVDACVEPVLSFEEAVNHPLFVEREMFVDVAKPDGTTQKQMACPIKSDIFKATYTATGVKSGTHNEEILGIPLNR</sequence>
<dbReference type="InterPro" id="IPR003673">
    <property type="entry name" value="CoA-Trfase_fam_III"/>
</dbReference>
<dbReference type="InterPro" id="IPR023606">
    <property type="entry name" value="CoA-Trfase_III_dom_1_sf"/>
</dbReference>
<organism evidence="1 2">
    <name type="scientific">Solibacillus faecavium</name>
    <dbReference type="NCBI Taxonomy" id="2762221"/>
    <lineage>
        <taxon>Bacteria</taxon>
        <taxon>Bacillati</taxon>
        <taxon>Bacillota</taxon>
        <taxon>Bacilli</taxon>
        <taxon>Bacillales</taxon>
        <taxon>Caryophanaceae</taxon>
        <taxon>Solibacillus</taxon>
    </lineage>
</organism>
<keyword evidence="2" id="KW-1185">Reference proteome</keyword>
<dbReference type="PANTHER" id="PTHR48228">
    <property type="entry name" value="SUCCINYL-COA--D-CITRAMALATE COA-TRANSFERASE"/>
    <property type="match status" value="1"/>
</dbReference>
<dbReference type="InterPro" id="IPR050509">
    <property type="entry name" value="CoA-transferase_III"/>
</dbReference>
<comment type="caution">
    <text evidence="1">The sequence shown here is derived from an EMBL/GenBank/DDBJ whole genome shotgun (WGS) entry which is preliminary data.</text>
</comment>
<accession>A0ABR8XWX5</accession>
<protein>
    <submittedName>
        <fullName evidence="1">CoA transferase</fullName>
    </submittedName>
</protein>
<dbReference type="PANTHER" id="PTHR48228:SF5">
    <property type="entry name" value="ALPHA-METHYLACYL-COA RACEMASE"/>
    <property type="match status" value="1"/>
</dbReference>
<evidence type="ECO:0000313" key="2">
    <source>
        <dbReference type="Proteomes" id="UP000619101"/>
    </source>
</evidence>
<dbReference type="SUPFAM" id="SSF89796">
    <property type="entry name" value="CoA-transferase family III (CaiB/BaiF)"/>
    <property type="match status" value="1"/>
</dbReference>
<dbReference type="InterPro" id="IPR044855">
    <property type="entry name" value="CoA-Trfase_III_dom3_sf"/>
</dbReference>
<evidence type="ECO:0000313" key="1">
    <source>
        <dbReference type="EMBL" id="MBD8036425.1"/>
    </source>
</evidence>
<dbReference type="Gene3D" id="3.40.50.10540">
    <property type="entry name" value="Crotonobetainyl-coa:carnitine coa-transferase, domain 1"/>
    <property type="match status" value="1"/>
</dbReference>
<keyword evidence="1" id="KW-0808">Transferase</keyword>
<reference evidence="1 2" key="1">
    <citation type="submission" date="2020-08" db="EMBL/GenBank/DDBJ databases">
        <title>A Genomic Blueprint of the Chicken Gut Microbiome.</title>
        <authorList>
            <person name="Gilroy R."/>
            <person name="Ravi A."/>
            <person name="Getino M."/>
            <person name="Pursley I."/>
            <person name="Horton D.L."/>
            <person name="Alikhan N.-F."/>
            <person name="Baker D."/>
            <person name="Gharbi K."/>
            <person name="Hall N."/>
            <person name="Watson M."/>
            <person name="Adriaenssens E.M."/>
            <person name="Foster-Nyarko E."/>
            <person name="Jarju S."/>
            <person name="Secka A."/>
            <person name="Antonio M."/>
            <person name="Oren A."/>
            <person name="Chaudhuri R."/>
            <person name="La Ragione R.M."/>
            <person name="Hildebrand F."/>
            <person name="Pallen M.J."/>
        </authorList>
    </citation>
    <scope>NUCLEOTIDE SEQUENCE [LARGE SCALE GENOMIC DNA]</scope>
    <source>
        <strain evidence="1 2">A46</strain>
    </source>
</reference>